<evidence type="ECO:0000256" key="4">
    <source>
        <dbReference type="SAM" id="SignalP"/>
    </source>
</evidence>
<evidence type="ECO:0000313" key="7">
    <source>
        <dbReference type="Proteomes" id="UP000182977"/>
    </source>
</evidence>
<accession>A0A1H2LPQ6</accession>
<reference evidence="7" key="1">
    <citation type="submission" date="2016-10" db="EMBL/GenBank/DDBJ databases">
        <authorList>
            <person name="Varghese N."/>
            <person name="Submissions S."/>
        </authorList>
    </citation>
    <scope>NUCLEOTIDE SEQUENCE [LARGE SCALE GENOMIC DNA]</scope>
    <source>
        <strain evidence="7">DSM 45079</strain>
    </source>
</reference>
<dbReference type="EMBL" id="LT629791">
    <property type="protein sequence ID" value="SDU82970.1"/>
    <property type="molecule type" value="Genomic_DNA"/>
</dbReference>
<dbReference type="GO" id="GO:0030313">
    <property type="term" value="C:cell envelope"/>
    <property type="evidence" value="ECO:0007669"/>
    <property type="project" value="UniProtKB-SubCell"/>
</dbReference>
<dbReference type="RefSeq" id="WP_052762425.1">
    <property type="nucleotide sequence ID" value="NZ_KQ061227.1"/>
</dbReference>
<comment type="subcellular location">
    <subcellularLocation>
        <location evidence="1">Cell envelope</location>
    </subcellularLocation>
</comment>
<keyword evidence="7" id="KW-1185">Reference proteome</keyword>
<feature type="chain" id="PRO_5038948194" evidence="4">
    <location>
        <begin position="24"/>
        <end position="362"/>
    </location>
</feature>
<evidence type="ECO:0000256" key="3">
    <source>
        <dbReference type="ARBA" id="ARBA00022729"/>
    </source>
</evidence>
<evidence type="ECO:0000313" key="6">
    <source>
        <dbReference type="EMBL" id="SDU82970.1"/>
    </source>
</evidence>
<dbReference type="PANTHER" id="PTHR46847">
    <property type="entry name" value="D-ALLOSE-BINDING PERIPLASMIC PROTEIN-RELATED"/>
    <property type="match status" value="1"/>
</dbReference>
<proteinExistence type="inferred from homology"/>
<dbReference type="Pfam" id="PF13407">
    <property type="entry name" value="Peripla_BP_4"/>
    <property type="match status" value="1"/>
</dbReference>
<dbReference type="AlphaFoldDB" id="A0A1H2LPQ6"/>
<comment type="similarity">
    <text evidence="2">Belongs to the bacterial solute-binding protein 2 family.</text>
</comment>
<dbReference type="PANTHER" id="PTHR46847:SF1">
    <property type="entry name" value="D-ALLOSE-BINDING PERIPLASMIC PROTEIN-RELATED"/>
    <property type="match status" value="1"/>
</dbReference>
<protein>
    <submittedName>
        <fullName evidence="6">Monosaccharide ABC transporter substrate-binding protein, CUT2 family</fullName>
    </submittedName>
</protein>
<dbReference type="InterPro" id="IPR025997">
    <property type="entry name" value="SBP_2_dom"/>
</dbReference>
<dbReference type="SUPFAM" id="SSF53822">
    <property type="entry name" value="Periplasmic binding protein-like I"/>
    <property type="match status" value="1"/>
</dbReference>
<dbReference type="STRING" id="419479.SAMN04488563_6482"/>
<evidence type="ECO:0000256" key="1">
    <source>
        <dbReference type="ARBA" id="ARBA00004196"/>
    </source>
</evidence>
<gene>
    <name evidence="6" type="ORF">SAMN04488563_6482</name>
</gene>
<dbReference type="InterPro" id="IPR028082">
    <property type="entry name" value="Peripla_BP_I"/>
</dbReference>
<dbReference type="Proteomes" id="UP000182977">
    <property type="component" value="Chromosome I"/>
</dbReference>
<name>A0A1H2LPQ6_9ACTN</name>
<feature type="domain" description="Periplasmic binding protein" evidence="5">
    <location>
        <begin position="53"/>
        <end position="310"/>
    </location>
</feature>
<evidence type="ECO:0000259" key="5">
    <source>
        <dbReference type="Pfam" id="PF13407"/>
    </source>
</evidence>
<dbReference type="PROSITE" id="PS51257">
    <property type="entry name" value="PROKAR_LIPOPROTEIN"/>
    <property type="match status" value="1"/>
</dbReference>
<dbReference type="CDD" id="cd01536">
    <property type="entry name" value="PBP1_ABC_sugar_binding-like"/>
    <property type="match status" value="1"/>
</dbReference>
<evidence type="ECO:0000256" key="2">
    <source>
        <dbReference type="ARBA" id="ARBA00007639"/>
    </source>
</evidence>
<feature type="signal peptide" evidence="4">
    <location>
        <begin position="1"/>
        <end position="23"/>
    </location>
</feature>
<organism evidence="6 7">
    <name type="scientific">Jiangella alkaliphila</name>
    <dbReference type="NCBI Taxonomy" id="419479"/>
    <lineage>
        <taxon>Bacteria</taxon>
        <taxon>Bacillati</taxon>
        <taxon>Actinomycetota</taxon>
        <taxon>Actinomycetes</taxon>
        <taxon>Jiangellales</taxon>
        <taxon>Jiangellaceae</taxon>
        <taxon>Jiangella</taxon>
    </lineage>
</organism>
<keyword evidence="3 4" id="KW-0732">Signal</keyword>
<dbReference type="OrthoDB" id="9813037at2"/>
<dbReference type="GO" id="GO:0030246">
    <property type="term" value="F:carbohydrate binding"/>
    <property type="evidence" value="ECO:0007669"/>
    <property type="project" value="UniProtKB-ARBA"/>
</dbReference>
<sequence length="362" mass="37814">MRKPTRHRSTVVAGVLAGGLLLAGCSDDGGSTSAEGDGSCSPDEITLIGQVRNQTNPYEAAWLTGGDTFAESVDLEQQHLTYDGDSQRQQEQIRQALAGSGIECTVFNVLPNGDADTAPIVAAANEAGAFLVTQWNKPVDLNPWDGFDRWVAHITYDGEESGYLIAKALFDRMGGSGGVIALQGILDTSAAQDRFAGLERALAEYPGITLLDEQTANFDRAEALTVTRTLLTAHAEHVGGVWAANDDMALGAVQALEAVGLDNVGVVGIDAVPEAIAAIEAGTMTATVSSDGPWQGAIGLAMGYCAATGELDPASIENDDRAFFAEQFLIDQSNAAEFAAPELDLADFECGSLFDRATGPIG</sequence>
<dbReference type="Gene3D" id="3.40.50.2300">
    <property type="match status" value="2"/>
</dbReference>